<gene>
    <name evidence="2" type="ORF">GCM10009663_64260</name>
</gene>
<proteinExistence type="predicted"/>
<reference evidence="3" key="1">
    <citation type="journal article" date="2019" name="Int. J. Syst. Evol. Microbiol.">
        <title>The Global Catalogue of Microorganisms (GCM) 10K type strain sequencing project: providing services to taxonomists for standard genome sequencing and annotation.</title>
        <authorList>
            <consortium name="The Broad Institute Genomics Platform"/>
            <consortium name="The Broad Institute Genome Sequencing Center for Infectious Disease"/>
            <person name="Wu L."/>
            <person name="Ma J."/>
        </authorList>
    </citation>
    <scope>NUCLEOTIDE SEQUENCE [LARGE SCALE GENOMIC DNA]</scope>
    <source>
        <strain evidence="3">JCM 13002</strain>
    </source>
</reference>
<feature type="compositionally biased region" description="Basic and acidic residues" evidence="1">
    <location>
        <begin position="56"/>
        <end position="76"/>
    </location>
</feature>
<dbReference type="EMBL" id="BAAALD010000093">
    <property type="protein sequence ID" value="GAA1114799.1"/>
    <property type="molecule type" value="Genomic_DNA"/>
</dbReference>
<sequence length="76" mass="8907">MPVNPGPPELRPHDPATGAARTVPVNPGPPPETLRRPHERHESRPRRHRHWPHRHDRFDRHHQDGRDTAQPPERDT</sequence>
<feature type="region of interest" description="Disordered" evidence="1">
    <location>
        <begin position="1"/>
        <end position="76"/>
    </location>
</feature>
<name>A0ABP4ELJ4_9ACTN</name>
<evidence type="ECO:0000256" key="1">
    <source>
        <dbReference type="SAM" id="MobiDB-lite"/>
    </source>
</evidence>
<protein>
    <submittedName>
        <fullName evidence="2">Uncharacterized protein</fullName>
    </submittedName>
</protein>
<accession>A0ABP4ELJ4</accession>
<dbReference type="RefSeq" id="WP_344627218.1">
    <property type="nucleotide sequence ID" value="NZ_BAAALD010000093.1"/>
</dbReference>
<feature type="compositionally biased region" description="Basic and acidic residues" evidence="1">
    <location>
        <begin position="33"/>
        <end position="42"/>
    </location>
</feature>
<keyword evidence="3" id="KW-1185">Reference proteome</keyword>
<evidence type="ECO:0000313" key="2">
    <source>
        <dbReference type="EMBL" id="GAA1114799.1"/>
    </source>
</evidence>
<dbReference type="Proteomes" id="UP001499987">
    <property type="component" value="Unassembled WGS sequence"/>
</dbReference>
<evidence type="ECO:0000313" key="3">
    <source>
        <dbReference type="Proteomes" id="UP001499987"/>
    </source>
</evidence>
<organism evidence="2 3">
    <name type="scientific">Kitasatospora arboriphila</name>
    <dbReference type="NCBI Taxonomy" id="258052"/>
    <lineage>
        <taxon>Bacteria</taxon>
        <taxon>Bacillati</taxon>
        <taxon>Actinomycetota</taxon>
        <taxon>Actinomycetes</taxon>
        <taxon>Kitasatosporales</taxon>
        <taxon>Streptomycetaceae</taxon>
        <taxon>Kitasatospora</taxon>
    </lineage>
</organism>
<comment type="caution">
    <text evidence="2">The sequence shown here is derived from an EMBL/GenBank/DDBJ whole genome shotgun (WGS) entry which is preliminary data.</text>
</comment>
<feature type="compositionally biased region" description="Basic residues" evidence="1">
    <location>
        <begin position="43"/>
        <end position="55"/>
    </location>
</feature>